<sequence length="65" mass="7486">MTSHTLEIGLNILSVNNEQTRGGTINWNSNQDWKRSTQDKTESNQDTLPENAIRLMVKRQSERIS</sequence>
<feature type="compositionally biased region" description="Polar residues" evidence="1">
    <location>
        <begin position="20"/>
        <end position="31"/>
    </location>
</feature>
<accession>E6ML08</accession>
<reference evidence="2 3" key="1">
    <citation type="submission" date="2010-12" db="EMBL/GenBank/DDBJ databases">
        <authorList>
            <person name="Muzny D."/>
            <person name="Qin X."/>
            <person name="Deng J."/>
            <person name="Jiang H."/>
            <person name="Liu Y."/>
            <person name="Qu J."/>
            <person name="Song X.-Z."/>
            <person name="Zhang L."/>
            <person name="Thornton R."/>
            <person name="Coyle M."/>
            <person name="Francisco L."/>
            <person name="Jackson L."/>
            <person name="Javaid M."/>
            <person name="Korchina V."/>
            <person name="Kovar C."/>
            <person name="Mata R."/>
            <person name="Mathew T."/>
            <person name="Ngo R."/>
            <person name="Nguyen L."/>
            <person name="Nguyen N."/>
            <person name="Okwuonu G."/>
            <person name="Ongeri F."/>
            <person name="Pham C."/>
            <person name="Simmons D."/>
            <person name="Wilczek-Boney K."/>
            <person name="Hale W."/>
            <person name="Jakkamsetti A."/>
            <person name="Pham P."/>
            <person name="Ruth R."/>
            <person name="San Lucas F."/>
            <person name="Warren J."/>
            <person name="Zhang J."/>
            <person name="Zhao Z."/>
            <person name="Zhou C."/>
            <person name="Zhu D."/>
            <person name="Lee S."/>
            <person name="Bess C."/>
            <person name="Blankenburg K."/>
            <person name="Forbes L."/>
            <person name="Fu Q."/>
            <person name="Gubbala S."/>
            <person name="Hirani K."/>
            <person name="Jayaseelan J.C."/>
            <person name="Lara F."/>
            <person name="Munidasa M."/>
            <person name="Palculict T."/>
            <person name="Patil S."/>
            <person name="Pu L.-L."/>
            <person name="Saada N."/>
            <person name="Tang L."/>
            <person name="Weissenberger G."/>
            <person name="Zhu Y."/>
            <person name="Hemphill L."/>
            <person name="Shang Y."/>
            <person name="Youmans B."/>
            <person name="Ayvaz T."/>
            <person name="Ross M."/>
            <person name="Santibanez J."/>
            <person name="Aqrawi P."/>
            <person name="Gross S."/>
            <person name="Joshi V."/>
            <person name="Fowler G."/>
            <person name="Nazareth L."/>
            <person name="Reid J."/>
            <person name="Worley K."/>
            <person name="Petrosino J."/>
            <person name="Highlander S."/>
            <person name="Gibbs R."/>
        </authorList>
    </citation>
    <scope>NUCLEOTIDE SEQUENCE [LARGE SCALE GENOMIC DNA]</scope>
    <source>
        <strain evidence="2 3">DSM 15606</strain>
    </source>
</reference>
<dbReference type="HOGENOM" id="CLU_2846193_0_0_10"/>
<evidence type="ECO:0000256" key="1">
    <source>
        <dbReference type="SAM" id="MobiDB-lite"/>
    </source>
</evidence>
<protein>
    <submittedName>
        <fullName evidence="2">Uncharacterized protein</fullName>
    </submittedName>
</protein>
<evidence type="ECO:0000313" key="2">
    <source>
        <dbReference type="EMBL" id="EFV05673.1"/>
    </source>
</evidence>
<gene>
    <name evidence="2" type="ORF">HMPREF9420_0175</name>
</gene>
<dbReference type="EMBL" id="AEQO01000014">
    <property type="protein sequence ID" value="EFV05673.1"/>
    <property type="molecule type" value="Genomic_DNA"/>
</dbReference>
<dbReference type="AlphaFoldDB" id="E6ML08"/>
<feature type="compositionally biased region" description="Basic and acidic residues" evidence="1">
    <location>
        <begin position="32"/>
        <end position="43"/>
    </location>
</feature>
<dbReference type="Proteomes" id="UP000003874">
    <property type="component" value="Unassembled WGS sequence"/>
</dbReference>
<keyword evidence="3" id="KW-1185">Reference proteome</keyword>
<comment type="caution">
    <text evidence="2">The sequence shown here is derived from an EMBL/GenBank/DDBJ whole genome shotgun (WGS) entry which is preliminary data.</text>
</comment>
<evidence type="ECO:0000313" key="3">
    <source>
        <dbReference type="Proteomes" id="UP000003874"/>
    </source>
</evidence>
<organism evidence="2 3">
    <name type="scientific">Segatella salivae DSM 15606</name>
    <dbReference type="NCBI Taxonomy" id="888832"/>
    <lineage>
        <taxon>Bacteria</taxon>
        <taxon>Pseudomonadati</taxon>
        <taxon>Bacteroidota</taxon>
        <taxon>Bacteroidia</taxon>
        <taxon>Bacteroidales</taxon>
        <taxon>Prevotellaceae</taxon>
        <taxon>Segatella</taxon>
    </lineage>
</organism>
<name>E6ML08_9BACT</name>
<feature type="region of interest" description="Disordered" evidence="1">
    <location>
        <begin position="20"/>
        <end position="47"/>
    </location>
</feature>
<proteinExistence type="predicted"/>